<dbReference type="Proteomes" id="UP000287033">
    <property type="component" value="Unassembled WGS sequence"/>
</dbReference>
<evidence type="ECO:0000256" key="1">
    <source>
        <dbReference type="SAM" id="MobiDB-lite"/>
    </source>
</evidence>
<dbReference type="AlphaFoldDB" id="A0A401RY48"/>
<evidence type="ECO:0000313" key="3">
    <source>
        <dbReference type="Proteomes" id="UP000287033"/>
    </source>
</evidence>
<feature type="region of interest" description="Disordered" evidence="1">
    <location>
        <begin position="18"/>
        <end position="101"/>
    </location>
</feature>
<evidence type="ECO:0000313" key="2">
    <source>
        <dbReference type="EMBL" id="GCC23087.1"/>
    </source>
</evidence>
<proteinExistence type="predicted"/>
<gene>
    <name evidence="2" type="ORF">chiPu_0001480</name>
</gene>
<keyword evidence="3" id="KW-1185">Reference proteome</keyword>
<dbReference type="EMBL" id="BEZZ01000022">
    <property type="protein sequence ID" value="GCC23087.1"/>
    <property type="molecule type" value="Genomic_DNA"/>
</dbReference>
<sequence length="117" mass="12851">MQPLPSLPGVLARLEQGRWRGGGGECWGVGNVNWDNTSSAKLRLEEEDEDNEDDEDEEDDDKVEDDGDEVEENDDEDEDEKDEKDDDADDTDDNNNTGAQVLVRGCGVACPSCDCIG</sequence>
<comment type="caution">
    <text evidence="2">The sequence shown here is derived from an EMBL/GenBank/DDBJ whole genome shotgun (WGS) entry which is preliminary data.</text>
</comment>
<organism evidence="2 3">
    <name type="scientific">Chiloscyllium punctatum</name>
    <name type="common">Brownbanded bambooshark</name>
    <name type="synonym">Hemiscyllium punctatum</name>
    <dbReference type="NCBI Taxonomy" id="137246"/>
    <lineage>
        <taxon>Eukaryota</taxon>
        <taxon>Metazoa</taxon>
        <taxon>Chordata</taxon>
        <taxon>Craniata</taxon>
        <taxon>Vertebrata</taxon>
        <taxon>Chondrichthyes</taxon>
        <taxon>Elasmobranchii</taxon>
        <taxon>Galeomorphii</taxon>
        <taxon>Galeoidea</taxon>
        <taxon>Orectolobiformes</taxon>
        <taxon>Hemiscylliidae</taxon>
        <taxon>Chiloscyllium</taxon>
    </lineage>
</organism>
<protein>
    <submittedName>
        <fullName evidence="2">Uncharacterized protein</fullName>
    </submittedName>
</protein>
<name>A0A401RY48_CHIPU</name>
<feature type="compositionally biased region" description="Acidic residues" evidence="1">
    <location>
        <begin position="45"/>
        <end position="93"/>
    </location>
</feature>
<reference evidence="2 3" key="1">
    <citation type="journal article" date="2018" name="Nat. Ecol. Evol.">
        <title>Shark genomes provide insights into elasmobranch evolution and the origin of vertebrates.</title>
        <authorList>
            <person name="Hara Y"/>
            <person name="Yamaguchi K"/>
            <person name="Onimaru K"/>
            <person name="Kadota M"/>
            <person name="Koyanagi M"/>
            <person name="Keeley SD"/>
            <person name="Tatsumi K"/>
            <person name="Tanaka K"/>
            <person name="Motone F"/>
            <person name="Kageyama Y"/>
            <person name="Nozu R"/>
            <person name="Adachi N"/>
            <person name="Nishimura O"/>
            <person name="Nakagawa R"/>
            <person name="Tanegashima C"/>
            <person name="Kiyatake I"/>
            <person name="Matsumoto R"/>
            <person name="Murakumo K"/>
            <person name="Nishida K"/>
            <person name="Terakita A"/>
            <person name="Kuratani S"/>
            <person name="Sato K"/>
            <person name="Hyodo S Kuraku.S."/>
        </authorList>
    </citation>
    <scope>NUCLEOTIDE SEQUENCE [LARGE SCALE GENOMIC DNA]</scope>
</reference>
<accession>A0A401RY48</accession>